<dbReference type="RefSeq" id="WP_018079722.1">
    <property type="nucleotide sequence ID" value="NZ_AQWM01000001.1"/>
</dbReference>
<name>V4RRI0_9CAUL</name>
<dbReference type="Gene3D" id="6.10.340.10">
    <property type="match status" value="1"/>
</dbReference>
<dbReference type="eggNOG" id="COG0840">
    <property type="taxonomic scope" value="Bacteria"/>
</dbReference>
<dbReference type="SUPFAM" id="SSF58104">
    <property type="entry name" value="Methyl-accepting chemotaxis protein (MCP) signaling domain"/>
    <property type="match status" value="1"/>
</dbReference>
<keyword evidence="8" id="KW-1185">Reference proteome</keyword>
<evidence type="ECO:0000259" key="5">
    <source>
        <dbReference type="PROSITE" id="PS50111"/>
    </source>
</evidence>
<dbReference type="PROSITE" id="PS50111">
    <property type="entry name" value="CHEMOTAXIS_TRANSDUC_2"/>
    <property type="match status" value="1"/>
</dbReference>
<dbReference type="OrthoDB" id="3378718at2"/>
<dbReference type="PROSITE" id="PS50885">
    <property type="entry name" value="HAMP"/>
    <property type="match status" value="1"/>
</dbReference>
<feature type="transmembrane region" description="Helical" evidence="4">
    <location>
        <begin position="12"/>
        <end position="29"/>
    </location>
</feature>
<dbReference type="SMART" id="SM00283">
    <property type="entry name" value="MA"/>
    <property type="match status" value="1"/>
</dbReference>
<keyword evidence="1 3" id="KW-0807">Transducer</keyword>
<evidence type="ECO:0008006" key="9">
    <source>
        <dbReference type="Google" id="ProtNLM"/>
    </source>
</evidence>
<dbReference type="PANTHER" id="PTHR32089:SF112">
    <property type="entry name" value="LYSOZYME-LIKE PROTEIN-RELATED"/>
    <property type="match status" value="1"/>
</dbReference>
<evidence type="ECO:0000256" key="3">
    <source>
        <dbReference type="PROSITE-ProRule" id="PRU00284"/>
    </source>
</evidence>
<dbReference type="Pfam" id="PF00672">
    <property type="entry name" value="HAMP"/>
    <property type="match status" value="1"/>
</dbReference>
<gene>
    <name evidence="7" type="ORF">ABENE_03640</name>
</gene>
<dbReference type="Gene3D" id="1.10.287.950">
    <property type="entry name" value="Methyl-accepting chemotaxis protein"/>
    <property type="match status" value="1"/>
</dbReference>
<evidence type="ECO:0000256" key="1">
    <source>
        <dbReference type="ARBA" id="ARBA00023224"/>
    </source>
</evidence>
<evidence type="ECO:0000256" key="2">
    <source>
        <dbReference type="ARBA" id="ARBA00029447"/>
    </source>
</evidence>
<dbReference type="PATRIC" id="fig|1121022.4.peg.718"/>
<dbReference type="GO" id="GO:0016020">
    <property type="term" value="C:membrane"/>
    <property type="evidence" value="ECO:0007669"/>
    <property type="project" value="InterPro"/>
</dbReference>
<protein>
    <recommendedName>
        <fullName evidence="9">Methyl-accepting chemotaxis protein</fullName>
    </recommendedName>
</protein>
<reference evidence="7 8" key="1">
    <citation type="journal article" date="2014" name="Nature">
        <title>Sequential evolution of bacterial morphology by co-option of a developmental regulator.</title>
        <authorList>
            <person name="Jiang C."/>
            <person name="Brown P.J."/>
            <person name="Ducret A."/>
            <person name="Brun Y.V."/>
        </authorList>
    </citation>
    <scope>NUCLEOTIDE SEQUENCE [LARGE SCALE GENOMIC DNA]</scope>
    <source>
        <strain evidence="7 8">DSM 16100</strain>
    </source>
</reference>
<dbReference type="Proteomes" id="UP000017837">
    <property type="component" value="Unassembled WGS sequence"/>
</dbReference>
<evidence type="ECO:0000313" key="8">
    <source>
        <dbReference type="Proteomes" id="UP000017837"/>
    </source>
</evidence>
<dbReference type="CDD" id="cd06225">
    <property type="entry name" value="HAMP"/>
    <property type="match status" value="1"/>
</dbReference>
<proteinExistence type="inferred from homology"/>
<dbReference type="InterPro" id="IPR003660">
    <property type="entry name" value="HAMP_dom"/>
</dbReference>
<organism evidence="7 8">
    <name type="scientific">Asticcacaulis benevestitus DSM 16100 = ATCC BAA-896</name>
    <dbReference type="NCBI Taxonomy" id="1121022"/>
    <lineage>
        <taxon>Bacteria</taxon>
        <taxon>Pseudomonadati</taxon>
        <taxon>Pseudomonadota</taxon>
        <taxon>Alphaproteobacteria</taxon>
        <taxon>Caulobacterales</taxon>
        <taxon>Caulobacteraceae</taxon>
        <taxon>Asticcacaulis</taxon>
    </lineage>
</organism>
<evidence type="ECO:0000313" key="7">
    <source>
        <dbReference type="EMBL" id="ESQ93788.1"/>
    </source>
</evidence>
<dbReference type="SMART" id="SM00304">
    <property type="entry name" value="HAMP"/>
    <property type="match status" value="1"/>
</dbReference>
<comment type="caution">
    <text evidence="7">The sequence shown here is derived from an EMBL/GenBank/DDBJ whole genome shotgun (WGS) entry which is preliminary data.</text>
</comment>
<dbReference type="GO" id="GO:0007165">
    <property type="term" value="P:signal transduction"/>
    <property type="evidence" value="ECO:0007669"/>
    <property type="project" value="UniProtKB-KW"/>
</dbReference>
<evidence type="ECO:0000256" key="4">
    <source>
        <dbReference type="SAM" id="Phobius"/>
    </source>
</evidence>
<evidence type="ECO:0000259" key="6">
    <source>
        <dbReference type="PROSITE" id="PS50885"/>
    </source>
</evidence>
<dbReference type="AlphaFoldDB" id="V4RRI0"/>
<sequence>MKLSDIKIGYKILAIIAVFGMSSIGMTLWQNSTTAKAQKSYEHIVDNLDVALLSGARMRQNLFAMQAAAYGLAFQECPNPLCDSFSKLEKVSEERFVERYQVVIDTVPEYKADFEPLKARFDKIADVIGNQAVPAGVRNDQEALRPIFAEQDPLIEALATDIGAKIDEKQKAHAKISDNLKADIAAQSRNSLIISVLITAVITLLATLLAFGDIAKMLGRLTSQMQAIANGRLDQQIDGLSRGDEIGIMAKTLGVFKDGLQEAERLRNATAEQREQAEAQRKTAMLDLADQFERSVGGIVTLVSSAATEMQAAAAQLTSTAQEASAQSVAVSAAAEEAGTNVTSVAGSAEELGASVSEIGRQVETSAQISASAVNEAQQAMQVVSELNEVASSITGVVDMISGLASQTNLLALNATIESARAGEAGKGFAVVASEVKALAGQTAKATTEISAKIAQIQEATVRAVGVIQGITTTIQDINTTSTAIASAVEQQNAATQEIVQAVNQASVGTSEVTANITGVAQAAEQTGAAASQVLSSSNELAQQSEKLRYEMDSFLATVRAA</sequence>
<feature type="transmembrane region" description="Helical" evidence="4">
    <location>
        <begin position="192"/>
        <end position="211"/>
    </location>
</feature>
<comment type="similarity">
    <text evidence="2">Belongs to the methyl-accepting chemotaxis (MCP) protein family.</text>
</comment>
<dbReference type="InterPro" id="IPR004089">
    <property type="entry name" value="MCPsignal_dom"/>
</dbReference>
<feature type="domain" description="HAMP" evidence="6">
    <location>
        <begin position="218"/>
        <end position="265"/>
    </location>
</feature>
<dbReference type="STRING" id="1121022.GCA_000376105_00035"/>
<keyword evidence="4" id="KW-0812">Transmembrane</keyword>
<keyword evidence="4" id="KW-0472">Membrane</keyword>
<dbReference type="PANTHER" id="PTHR32089">
    <property type="entry name" value="METHYL-ACCEPTING CHEMOTAXIS PROTEIN MCPB"/>
    <property type="match status" value="1"/>
</dbReference>
<dbReference type="EMBL" id="AWGB01000006">
    <property type="protein sequence ID" value="ESQ93788.1"/>
    <property type="molecule type" value="Genomic_DNA"/>
</dbReference>
<keyword evidence="4" id="KW-1133">Transmembrane helix</keyword>
<accession>V4RRI0</accession>
<dbReference type="Pfam" id="PF00015">
    <property type="entry name" value="MCPsignal"/>
    <property type="match status" value="1"/>
</dbReference>
<feature type="domain" description="Methyl-accepting transducer" evidence="5">
    <location>
        <begin position="299"/>
        <end position="542"/>
    </location>
</feature>